<protein>
    <submittedName>
        <fullName evidence="2">RES family NAD+ phosphorylase</fullName>
    </submittedName>
</protein>
<evidence type="ECO:0000313" key="2">
    <source>
        <dbReference type="EMBL" id="MBK9719766.1"/>
    </source>
</evidence>
<sequence length="214" mass="24930">MGRANRKGQSMTYIAQDGRTALFELNPKKNDFVTVCHLTLKKGQSLNLIYLYTLKKLESLSFEKHFKERDERLLSYGFTKHGIKNIDTIHDLLSQEFMKIDNSHPENAYTISVAISEIMLSYDKIDGIIYPSLRSPLDYNIVLKNKSADRALRVKRCDFMEITKNVNREIFIRHLFTTSRINKQKNELIWSTNIEDGLGWLTEDTLSLVEFTQD</sequence>
<evidence type="ECO:0000313" key="3">
    <source>
        <dbReference type="Proteomes" id="UP000808349"/>
    </source>
</evidence>
<organism evidence="2 3">
    <name type="scientific">Candidatus Defluviibacterium haderslevense</name>
    <dbReference type="NCBI Taxonomy" id="2981993"/>
    <lineage>
        <taxon>Bacteria</taxon>
        <taxon>Pseudomonadati</taxon>
        <taxon>Bacteroidota</taxon>
        <taxon>Saprospiria</taxon>
        <taxon>Saprospirales</taxon>
        <taxon>Saprospiraceae</taxon>
        <taxon>Candidatus Defluviibacterium</taxon>
    </lineage>
</organism>
<reference evidence="2 3" key="1">
    <citation type="submission" date="2020-10" db="EMBL/GenBank/DDBJ databases">
        <title>Connecting structure to function with the recovery of over 1000 high-quality activated sludge metagenome-assembled genomes encoding full-length rRNA genes using long-read sequencing.</title>
        <authorList>
            <person name="Singleton C.M."/>
            <person name="Petriglieri F."/>
            <person name="Kristensen J.M."/>
            <person name="Kirkegaard R.H."/>
            <person name="Michaelsen T.Y."/>
            <person name="Andersen M.H."/>
            <person name="Karst S.M."/>
            <person name="Dueholm M.S."/>
            <person name="Nielsen P.H."/>
            <person name="Albertsen M."/>
        </authorList>
    </citation>
    <scope>NUCLEOTIDE SEQUENCE [LARGE SCALE GENOMIC DNA]</scope>
    <source>
        <strain evidence="2">Ribe_18-Q3-R11-54_BAT3C.373</strain>
    </source>
</reference>
<dbReference type="AlphaFoldDB" id="A0A9D7SE99"/>
<feature type="domain" description="RES" evidence="1">
    <location>
        <begin position="2"/>
        <end position="155"/>
    </location>
</feature>
<comment type="caution">
    <text evidence="2">The sequence shown here is derived from an EMBL/GenBank/DDBJ whole genome shotgun (WGS) entry which is preliminary data.</text>
</comment>
<accession>A0A9D7SE99</accession>
<gene>
    <name evidence="2" type="ORF">IPO85_20065</name>
</gene>
<evidence type="ECO:0000259" key="1">
    <source>
        <dbReference type="Pfam" id="PF08808"/>
    </source>
</evidence>
<name>A0A9D7SE99_9BACT</name>
<dbReference type="Proteomes" id="UP000808349">
    <property type="component" value="Unassembled WGS sequence"/>
</dbReference>
<dbReference type="EMBL" id="JADKFW010000021">
    <property type="protein sequence ID" value="MBK9719766.1"/>
    <property type="molecule type" value="Genomic_DNA"/>
</dbReference>
<proteinExistence type="predicted"/>
<dbReference type="InterPro" id="IPR014914">
    <property type="entry name" value="RES_dom"/>
</dbReference>
<dbReference type="Pfam" id="PF08808">
    <property type="entry name" value="RES"/>
    <property type="match status" value="1"/>
</dbReference>